<keyword evidence="2" id="KW-1185">Reference proteome</keyword>
<evidence type="ECO:0000313" key="2">
    <source>
        <dbReference type="Proteomes" id="UP000807504"/>
    </source>
</evidence>
<name>A0A8T0EB25_ARGBR</name>
<dbReference type="EMBL" id="JABXBU010002228">
    <property type="protein sequence ID" value="KAF8769843.1"/>
    <property type="molecule type" value="Genomic_DNA"/>
</dbReference>
<comment type="caution">
    <text evidence="1">The sequence shown here is derived from an EMBL/GenBank/DDBJ whole genome shotgun (WGS) entry which is preliminary data.</text>
</comment>
<dbReference type="AlphaFoldDB" id="A0A8T0EB25"/>
<protein>
    <submittedName>
        <fullName evidence="1">Uncharacterized protein</fullName>
    </submittedName>
</protein>
<gene>
    <name evidence="1" type="ORF">HNY73_017444</name>
</gene>
<dbReference type="Proteomes" id="UP000807504">
    <property type="component" value="Unassembled WGS sequence"/>
</dbReference>
<evidence type="ECO:0000313" key="1">
    <source>
        <dbReference type="EMBL" id="KAF8769843.1"/>
    </source>
</evidence>
<organism evidence="1 2">
    <name type="scientific">Argiope bruennichi</name>
    <name type="common">Wasp spider</name>
    <name type="synonym">Aranea bruennichi</name>
    <dbReference type="NCBI Taxonomy" id="94029"/>
    <lineage>
        <taxon>Eukaryota</taxon>
        <taxon>Metazoa</taxon>
        <taxon>Ecdysozoa</taxon>
        <taxon>Arthropoda</taxon>
        <taxon>Chelicerata</taxon>
        <taxon>Arachnida</taxon>
        <taxon>Araneae</taxon>
        <taxon>Araneomorphae</taxon>
        <taxon>Entelegynae</taxon>
        <taxon>Araneoidea</taxon>
        <taxon>Araneidae</taxon>
        <taxon>Argiope</taxon>
    </lineage>
</organism>
<proteinExistence type="predicted"/>
<sequence length="115" mass="13558">MYKWISLNEEPDQISCFRICCSCKPKQFKKFLQKIQSGRSEVIEFNMEINICVQDILPTRFMSILSKFEVYIINRVENRMEISTTFIRKAIFSSNANQSELCRDAVKSDIDSERI</sequence>
<reference evidence="1" key="1">
    <citation type="journal article" date="2020" name="bioRxiv">
        <title>Chromosome-level reference genome of the European wasp spider Argiope bruennichi: a resource for studies on range expansion and evolutionary adaptation.</title>
        <authorList>
            <person name="Sheffer M.M."/>
            <person name="Hoppe A."/>
            <person name="Krehenwinkel H."/>
            <person name="Uhl G."/>
            <person name="Kuss A.W."/>
            <person name="Jensen L."/>
            <person name="Jensen C."/>
            <person name="Gillespie R.G."/>
            <person name="Hoff K.J."/>
            <person name="Prost S."/>
        </authorList>
    </citation>
    <scope>NUCLEOTIDE SEQUENCE</scope>
</reference>
<accession>A0A8T0EB25</accession>
<reference evidence="1" key="2">
    <citation type="submission" date="2020-06" db="EMBL/GenBank/DDBJ databases">
        <authorList>
            <person name="Sheffer M."/>
        </authorList>
    </citation>
    <scope>NUCLEOTIDE SEQUENCE</scope>
</reference>